<comment type="caution">
    <text evidence="1">The sequence shown here is derived from an EMBL/GenBank/DDBJ whole genome shotgun (WGS) entry which is preliminary data.</text>
</comment>
<feature type="non-terminal residue" evidence="1">
    <location>
        <position position="151"/>
    </location>
</feature>
<sequence length="151" mass="16847">MSTIGFVGKSKVGNKNAEHSWGGGALPLERSAVPPPARGGITRTSAEQLYFQLKEFEDFRQPSFNVLYVQTPRPGFSQNPLFQALATVISDTGELLQPLMRLGIPRSSLKDKLPYFREDYSPLPNTVRPRVQKVLRLNIQFAEQMAAATQQ</sequence>
<organism evidence="1 2">
    <name type="scientific">Haematococcus lacustris</name>
    <name type="common">Green alga</name>
    <name type="synonym">Haematococcus pluvialis</name>
    <dbReference type="NCBI Taxonomy" id="44745"/>
    <lineage>
        <taxon>Eukaryota</taxon>
        <taxon>Viridiplantae</taxon>
        <taxon>Chlorophyta</taxon>
        <taxon>core chlorophytes</taxon>
        <taxon>Chlorophyceae</taxon>
        <taxon>CS clade</taxon>
        <taxon>Chlamydomonadales</taxon>
        <taxon>Haematococcaceae</taxon>
        <taxon>Haematococcus</taxon>
    </lineage>
</organism>
<evidence type="ECO:0000313" key="2">
    <source>
        <dbReference type="Proteomes" id="UP000485058"/>
    </source>
</evidence>
<protein>
    <submittedName>
        <fullName evidence="1">Uncharacterized protein</fullName>
    </submittedName>
</protein>
<keyword evidence="2" id="KW-1185">Reference proteome</keyword>
<dbReference type="EMBL" id="BLLF01005015">
    <property type="protein sequence ID" value="GFH30603.1"/>
    <property type="molecule type" value="Genomic_DNA"/>
</dbReference>
<accession>A0A6A0AE48</accession>
<dbReference type="AlphaFoldDB" id="A0A6A0AE48"/>
<dbReference type="Proteomes" id="UP000485058">
    <property type="component" value="Unassembled WGS sequence"/>
</dbReference>
<gene>
    <name evidence="1" type="ORF">HaLaN_29487</name>
</gene>
<name>A0A6A0AE48_HAELA</name>
<reference evidence="1 2" key="1">
    <citation type="submission" date="2020-02" db="EMBL/GenBank/DDBJ databases">
        <title>Draft genome sequence of Haematococcus lacustris strain NIES-144.</title>
        <authorList>
            <person name="Morimoto D."/>
            <person name="Nakagawa S."/>
            <person name="Yoshida T."/>
            <person name="Sawayama S."/>
        </authorList>
    </citation>
    <scope>NUCLEOTIDE SEQUENCE [LARGE SCALE GENOMIC DNA]</scope>
    <source>
        <strain evidence="1 2">NIES-144</strain>
    </source>
</reference>
<proteinExistence type="predicted"/>
<evidence type="ECO:0000313" key="1">
    <source>
        <dbReference type="EMBL" id="GFH30603.1"/>
    </source>
</evidence>